<feature type="domain" description="TraG P-loop" evidence="2">
    <location>
        <begin position="398"/>
        <end position="439"/>
    </location>
</feature>
<sequence>MATAKKQAFSIPFIGYDYGKDFNWDFDVLFGLYGNPIIGIRIKNIVEQYSADPDSYLHFHTVLNQVVSIIGEGRIVQKLDIFSKKKYTAEQSNQFLQQKYSEHFDGRLFKTIETVLLFTDIIDDKLKKKMKHYHFSDKSYKELRDKCLKVLMLLKQNNCEPEFLFEKDFEYYISGVLSMQFTKSPTFDNIKSTNEYLQIGNRFVKNISYVDVENIDLPSEIEPYSILGGNGAASETAVDNFSFINELEDYETIVYNQIITIPLQAQQQRELDKKKKKHEGAANNSPSNAIIADEIQTLLHNIAIDGQLVVNAHFSILFSADTLGKMENIQSMIENKLFTKGIIVSKNAYNQLELFRSAIPGNGTELREYDLFMTTSEAALCFFFKESYPVNEESNFYLRFTDRQGVPLKIDPSDQPMKTGRINNRNKFVVGPSGSGKIIYYEYDC</sequence>
<proteinExistence type="predicted"/>
<dbReference type="AlphaFoldDB" id="A0AAX2IR67"/>
<reference evidence="3 4" key="1">
    <citation type="submission" date="2018-06" db="EMBL/GenBank/DDBJ databases">
        <authorList>
            <consortium name="Pathogen Informatics"/>
            <person name="Doyle S."/>
        </authorList>
    </citation>
    <scope>NUCLEOTIDE SEQUENCE [LARGE SCALE GENOMIC DNA]</scope>
    <source>
        <strain evidence="3 4">NCTC11212</strain>
    </source>
</reference>
<evidence type="ECO:0000313" key="4">
    <source>
        <dbReference type="Proteomes" id="UP000251937"/>
    </source>
</evidence>
<dbReference type="Pfam" id="PF19044">
    <property type="entry name" value="P-loop_TraG"/>
    <property type="match status" value="1"/>
</dbReference>
<accession>A0AAX2IR67</accession>
<dbReference type="InterPro" id="IPR043964">
    <property type="entry name" value="P-loop_TraG"/>
</dbReference>
<dbReference type="EMBL" id="UAVR01000024">
    <property type="protein sequence ID" value="SQA92727.1"/>
    <property type="molecule type" value="Genomic_DNA"/>
</dbReference>
<gene>
    <name evidence="3" type="ORF">NCTC11212_04245</name>
</gene>
<dbReference type="PANTHER" id="PTHR38467">
    <property type="match status" value="1"/>
</dbReference>
<dbReference type="InterPro" id="IPR018145">
    <property type="entry name" value="CagE_TrbE_VirB_cntrl_dom"/>
</dbReference>
<comment type="caution">
    <text evidence="3">The sequence shown here is derived from an EMBL/GenBank/DDBJ whole genome shotgun (WGS) entry which is preliminary data.</text>
</comment>
<dbReference type="GO" id="GO:0005524">
    <property type="term" value="F:ATP binding"/>
    <property type="evidence" value="ECO:0007669"/>
    <property type="project" value="InterPro"/>
</dbReference>
<feature type="domain" description="CagE TrbE VirB component of type IV transporter system central" evidence="1">
    <location>
        <begin position="266"/>
        <end position="362"/>
    </location>
</feature>
<organism evidence="3 4">
    <name type="scientific">Chryseobacterium balustinum</name>
    <dbReference type="NCBI Taxonomy" id="246"/>
    <lineage>
        <taxon>Bacteria</taxon>
        <taxon>Pseudomonadati</taxon>
        <taxon>Bacteroidota</taxon>
        <taxon>Flavobacteriia</taxon>
        <taxon>Flavobacteriales</taxon>
        <taxon>Weeksellaceae</taxon>
        <taxon>Chryseobacterium group</taxon>
        <taxon>Chryseobacterium</taxon>
    </lineage>
</organism>
<evidence type="ECO:0000313" key="3">
    <source>
        <dbReference type="EMBL" id="SQA92727.1"/>
    </source>
</evidence>
<dbReference type="Pfam" id="PF03135">
    <property type="entry name" value="CagE_TrbE_VirB"/>
    <property type="match status" value="1"/>
</dbReference>
<evidence type="ECO:0000259" key="2">
    <source>
        <dbReference type="Pfam" id="PF19044"/>
    </source>
</evidence>
<dbReference type="InterPro" id="IPR053155">
    <property type="entry name" value="F-pilin_assembly_TraC"/>
</dbReference>
<dbReference type="PANTHER" id="PTHR38467:SF1">
    <property type="entry name" value="CONJUGATIVE TRANSFER: ASSEMBLY"/>
    <property type="match status" value="1"/>
</dbReference>
<name>A0AAX2IR67_9FLAO</name>
<protein>
    <submittedName>
        <fullName evidence="3">Type IV secretory pathway, VirB4 components</fullName>
    </submittedName>
</protein>
<dbReference type="Proteomes" id="UP000251937">
    <property type="component" value="Unassembled WGS sequence"/>
</dbReference>
<evidence type="ECO:0000259" key="1">
    <source>
        <dbReference type="Pfam" id="PF03135"/>
    </source>
</evidence>